<organism evidence="1 2">
    <name type="scientific">Suillus luteus UH-Slu-Lm8-n1</name>
    <dbReference type="NCBI Taxonomy" id="930992"/>
    <lineage>
        <taxon>Eukaryota</taxon>
        <taxon>Fungi</taxon>
        <taxon>Dikarya</taxon>
        <taxon>Basidiomycota</taxon>
        <taxon>Agaricomycotina</taxon>
        <taxon>Agaricomycetes</taxon>
        <taxon>Agaricomycetidae</taxon>
        <taxon>Boletales</taxon>
        <taxon>Suillineae</taxon>
        <taxon>Suillaceae</taxon>
        <taxon>Suillus</taxon>
    </lineage>
</organism>
<evidence type="ECO:0000313" key="2">
    <source>
        <dbReference type="Proteomes" id="UP000054485"/>
    </source>
</evidence>
<dbReference type="EMBL" id="KN835459">
    <property type="protein sequence ID" value="KIK37330.1"/>
    <property type="molecule type" value="Genomic_DNA"/>
</dbReference>
<accession>A0A0C9ZIT5</accession>
<dbReference type="Proteomes" id="UP000054485">
    <property type="component" value="Unassembled WGS sequence"/>
</dbReference>
<dbReference type="HOGENOM" id="CLU_644318_0_0_1"/>
<gene>
    <name evidence="1" type="ORF">CY34DRAFT_92921</name>
</gene>
<dbReference type="InParanoid" id="A0A0C9ZIT5"/>
<dbReference type="AlphaFoldDB" id="A0A0C9ZIT5"/>
<reference evidence="2" key="2">
    <citation type="submission" date="2015-01" db="EMBL/GenBank/DDBJ databases">
        <title>Evolutionary Origins and Diversification of the Mycorrhizal Mutualists.</title>
        <authorList>
            <consortium name="DOE Joint Genome Institute"/>
            <consortium name="Mycorrhizal Genomics Consortium"/>
            <person name="Kohler A."/>
            <person name="Kuo A."/>
            <person name="Nagy L.G."/>
            <person name="Floudas D."/>
            <person name="Copeland A."/>
            <person name="Barry K.W."/>
            <person name="Cichocki N."/>
            <person name="Veneault-Fourrey C."/>
            <person name="LaButti K."/>
            <person name="Lindquist E.A."/>
            <person name="Lipzen A."/>
            <person name="Lundell T."/>
            <person name="Morin E."/>
            <person name="Murat C."/>
            <person name="Riley R."/>
            <person name="Ohm R."/>
            <person name="Sun H."/>
            <person name="Tunlid A."/>
            <person name="Henrissat B."/>
            <person name="Grigoriev I.V."/>
            <person name="Hibbett D.S."/>
            <person name="Martin F."/>
        </authorList>
    </citation>
    <scope>NUCLEOTIDE SEQUENCE [LARGE SCALE GENOMIC DNA]</scope>
    <source>
        <strain evidence="2">UH-Slu-Lm8-n1</strain>
    </source>
</reference>
<reference evidence="1 2" key="1">
    <citation type="submission" date="2014-04" db="EMBL/GenBank/DDBJ databases">
        <authorList>
            <consortium name="DOE Joint Genome Institute"/>
            <person name="Kuo A."/>
            <person name="Ruytinx J."/>
            <person name="Rineau F."/>
            <person name="Colpaert J."/>
            <person name="Kohler A."/>
            <person name="Nagy L.G."/>
            <person name="Floudas D."/>
            <person name="Copeland A."/>
            <person name="Barry K.W."/>
            <person name="Cichocki N."/>
            <person name="Veneault-Fourrey C."/>
            <person name="LaButti K."/>
            <person name="Lindquist E.A."/>
            <person name="Lipzen A."/>
            <person name="Lundell T."/>
            <person name="Morin E."/>
            <person name="Murat C."/>
            <person name="Sun H."/>
            <person name="Tunlid A."/>
            <person name="Henrissat B."/>
            <person name="Grigoriev I.V."/>
            <person name="Hibbett D.S."/>
            <person name="Martin F."/>
            <person name="Nordberg H.P."/>
            <person name="Cantor M.N."/>
            <person name="Hua S.X."/>
        </authorList>
    </citation>
    <scope>NUCLEOTIDE SEQUENCE [LARGE SCALE GENOMIC DNA]</scope>
    <source>
        <strain evidence="1 2">UH-Slu-Lm8-n1</strain>
    </source>
</reference>
<protein>
    <submittedName>
        <fullName evidence="1">Uncharacterized protein</fullName>
    </submittedName>
</protein>
<proteinExistence type="predicted"/>
<keyword evidence="2" id="KW-1185">Reference proteome</keyword>
<dbReference type="STRING" id="930992.A0A0C9ZIT5"/>
<name>A0A0C9ZIT5_9AGAM</name>
<evidence type="ECO:0000313" key="1">
    <source>
        <dbReference type="EMBL" id="KIK37330.1"/>
    </source>
</evidence>
<dbReference type="OrthoDB" id="2690684at2759"/>
<sequence>MVLDSDEEDEQTGAEAILKEGLSTEGEEWTKYLSDLSSQWLAPKKMTPFAVLKEWIHVVSNIARNMPAPAVIIWNDAGDKVQLHGHLIDISDYKTKLSDTLRDATILMDKKVLLGIVLSPGARELPEQDDYDQRTRGHGLFSFSLDDIQKPEHPASFFLEALCTQGKLCQSSPEGEISWDHDEVLIWLGNVADMLSHIYLLLHMLAPPGRGSEEALWQHANSSETRRHLFRSKALNTLIMIGNYDKGSAATGLHKCIVRVIQGEVAVLLSTFLRVVRPLEQLLIMTFFGGAVAEKEAEIMYHYQTRLFVSFGKLWDSEYLSHIIRDWYANRLGISSMGLAMHRHFAQALQRRLYSKREVDIPTQLLSETANLALGHGREAGEMNYARQDSDVLTMTLQERFERVGKDWIGFLGFKVPESSGGFSVV</sequence>